<dbReference type="SMART" id="SM00382">
    <property type="entry name" value="AAA"/>
    <property type="match status" value="1"/>
</dbReference>
<feature type="region of interest" description="Disordered" evidence="2">
    <location>
        <begin position="1"/>
        <end position="68"/>
    </location>
</feature>
<evidence type="ECO:0000259" key="3">
    <source>
        <dbReference type="SMART" id="SM00382"/>
    </source>
</evidence>
<dbReference type="InterPro" id="IPR003593">
    <property type="entry name" value="AAA+_ATPase"/>
</dbReference>
<organism evidence="4">
    <name type="scientific">metagenome</name>
    <dbReference type="NCBI Taxonomy" id="256318"/>
    <lineage>
        <taxon>unclassified sequences</taxon>
        <taxon>metagenomes</taxon>
    </lineage>
</organism>
<dbReference type="AlphaFoldDB" id="A0A380TA69"/>
<dbReference type="GO" id="GO:0016887">
    <property type="term" value="F:ATP hydrolysis activity"/>
    <property type="evidence" value="ECO:0007669"/>
    <property type="project" value="InterPro"/>
</dbReference>
<dbReference type="EMBL" id="UIDG01000018">
    <property type="protein sequence ID" value="SUS03961.1"/>
    <property type="molecule type" value="Genomic_DNA"/>
</dbReference>
<evidence type="ECO:0000256" key="1">
    <source>
        <dbReference type="ARBA" id="ARBA00006611"/>
    </source>
</evidence>
<dbReference type="PANTHER" id="PTHR30486:SF15">
    <property type="entry name" value="TYPE II_IV SECRETION SYSTEM ATPASE"/>
    <property type="match status" value="1"/>
</dbReference>
<dbReference type="SUPFAM" id="SSF52540">
    <property type="entry name" value="P-loop containing nucleoside triphosphate hydrolases"/>
    <property type="match status" value="1"/>
</dbReference>
<dbReference type="Gene3D" id="3.40.50.300">
    <property type="entry name" value="P-loop containing nucleotide triphosphate hydrolases"/>
    <property type="match status" value="1"/>
</dbReference>
<feature type="domain" description="AAA+ ATPase" evidence="3">
    <location>
        <begin position="353"/>
        <end position="570"/>
    </location>
</feature>
<dbReference type="InterPro" id="IPR027417">
    <property type="entry name" value="P-loop_NTPase"/>
</dbReference>
<proteinExistence type="inferred from homology"/>
<name>A0A380TA69_9ZZZZ</name>
<dbReference type="InterPro" id="IPR001482">
    <property type="entry name" value="T2SS/T4SS_dom"/>
</dbReference>
<dbReference type="CDD" id="cd01130">
    <property type="entry name" value="VirB11-like_ATPase"/>
    <property type="match status" value="1"/>
</dbReference>
<accession>A0A380TA69</accession>
<dbReference type="PANTHER" id="PTHR30486">
    <property type="entry name" value="TWITCHING MOTILITY PROTEIN PILT"/>
    <property type="match status" value="1"/>
</dbReference>
<evidence type="ECO:0000313" key="4">
    <source>
        <dbReference type="EMBL" id="SUS03961.1"/>
    </source>
</evidence>
<sequence>MVPLIPQTSVPSAPLPGSTAEPPRALEPTPESPLAAPPSADPQEPAARAAAAPEDATDQEPPVKLEKPASLDEVVERVLPVVHKMIELSEVARVTRGNLAMQISDIVGQVCRDSELALEDHERRKVTTTVVNRVLAEAKRHVHGSAAAANQAAERPGNRNVVEETKQRIQPILLERIDVSKAVTLPPDDLARQIGEIAGEILNEEKLQLNLAEQRDLVTALLNDMLGLGPLEALLADDAITDIMVNGPKQVYVERRGKLELTDVTFRDDAHLLGICTRIVTRVGRRVDETRPLCDARLKDGSRVNIIIPPLALDGPSISIRKFAKQKITLDVMERTNNLSAEMGAVLKIASRARLNILISGGTGSGKTTLLNALSRMIDPGERVVTIEDAAELQLQQPHVLRLETRPANLEGQGEITQRDLVKNALRMRPDRIILGEIRAGEALDMLQAMNTGHDGSMATIHANRPREALTRLENMVAMTGVKLPHDAVRAQIAGAINMIVQIARMRDGVRRIIYITEVVGMEGEIITTQDLFTYEYQGEDDNGKLVGRFRGSGLRPHFAERAEYFGLGRTLIEAVSKASE</sequence>
<feature type="compositionally biased region" description="Polar residues" evidence="2">
    <location>
        <begin position="1"/>
        <end position="11"/>
    </location>
</feature>
<feature type="compositionally biased region" description="Low complexity" evidence="2">
    <location>
        <begin position="41"/>
        <end position="60"/>
    </location>
</feature>
<dbReference type="Gene3D" id="3.30.450.380">
    <property type="match status" value="1"/>
</dbReference>
<dbReference type="InterPro" id="IPR050921">
    <property type="entry name" value="T4SS_GSP_E_ATPase"/>
</dbReference>
<evidence type="ECO:0000256" key="2">
    <source>
        <dbReference type="SAM" id="MobiDB-lite"/>
    </source>
</evidence>
<comment type="similarity">
    <text evidence="1">Belongs to the GSP E family.</text>
</comment>
<protein>
    <submittedName>
        <fullName evidence="4">Putative type II/IV secretion system protein. Pilus assembly protein CpaF cpaF</fullName>
    </submittedName>
</protein>
<gene>
    <name evidence="4" type="ORF">DF3PB_1140008</name>
</gene>
<reference evidence="4" key="1">
    <citation type="submission" date="2018-07" db="EMBL/GenBank/DDBJ databases">
        <authorList>
            <person name="Quirk P.G."/>
            <person name="Krulwich T.A."/>
        </authorList>
    </citation>
    <scope>NUCLEOTIDE SEQUENCE</scope>
</reference>
<dbReference type="Pfam" id="PF00437">
    <property type="entry name" value="T2SSE"/>
    <property type="match status" value="1"/>
</dbReference>